<keyword evidence="5" id="KW-0812">Transmembrane</keyword>
<keyword evidence="3" id="KW-0813">Transport</keyword>
<dbReference type="PANTHER" id="PTHR30026">
    <property type="entry name" value="OUTER MEMBRANE PROTEIN TOLC"/>
    <property type="match status" value="1"/>
</dbReference>
<accession>A0A0C2D2E8</accession>
<dbReference type="Pfam" id="PF02321">
    <property type="entry name" value="OEP"/>
    <property type="match status" value="2"/>
</dbReference>
<evidence type="ECO:0000256" key="3">
    <source>
        <dbReference type="ARBA" id="ARBA00022448"/>
    </source>
</evidence>
<evidence type="ECO:0000256" key="2">
    <source>
        <dbReference type="ARBA" id="ARBA00007613"/>
    </source>
</evidence>
<dbReference type="InterPro" id="IPR051906">
    <property type="entry name" value="TolC-like"/>
</dbReference>
<evidence type="ECO:0000256" key="5">
    <source>
        <dbReference type="ARBA" id="ARBA00022692"/>
    </source>
</evidence>
<sequence length="525" mass="56541">MEGPAPTSTPTPAFKDTGEVELPYQTEELQLSEVLELALVENLDLQNRLVAIEISEAQILAASGAFDVTITAGVAASVQVSKPRGSAFVFSTGSRSVSANFGVSRRLETGGNLSLTVDVARTLTDQPISFFNPALGSASLAQYQVRPTLTFMHPLLKGMGVRVNRAAQDRARLARSSAEADQLVTAQNLVRDLIGAYWDVLAAQRDLENKRQSVELAKEQLARTQAQVSAGRLAAVESKAVEQSLAQRETDVLLAENLLLDTSLGLRTLMGQEFAGREVLGVVPTTDPVESIVPEPVDMQGAIDRALAANPAVRQLEIALASKRIDEIETVNQRLPQLDFTGTFTPQGRSVDALPDPSTGESGTTGSWGEAFRNFGTDSVSRDGLFAEYTVSGALDLTWSVQNRAAKGNHQRVLAEMRQAEVNLKSIRQSTATQVITATNSLRSATKQIELGQVSVELAEQNLAAEQARFEVGRATNYDVLFRIDELLNAQTTLLRAGLDYLRARAQLQALTGEILPAYGLDIPG</sequence>
<keyword evidence="6" id="KW-0472">Membrane</keyword>
<dbReference type="PANTHER" id="PTHR30026:SF20">
    <property type="entry name" value="OUTER MEMBRANE PROTEIN TOLC"/>
    <property type="match status" value="1"/>
</dbReference>
<comment type="subcellular location">
    <subcellularLocation>
        <location evidence="1">Cell outer membrane</location>
    </subcellularLocation>
</comment>
<dbReference type="InterPro" id="IPR003423">
    <property type="entry name" value="OMP_efflux"/>
</dbReference>
<evidence type="ECO:0000256" key="1">
    <source>
        <dbReference type="ARBA" id="ARBA00004442"/>
    </source>
</evidence>
<dbReference type="AlphaFoldDB" id="A0A0C2D2E8"/>
<evidence type="ECO:0000256" key="7">
    <source>
        <dbReference type="ARBA" id="ARBA00023237"/>
    </source>
</evidence>
<name>A0A0C2D2E8_9BACT</name>
<protein>
    <submittedName>
        <fullName evidence="10">Outer membrane protein</fullName>
    </submittedName>
</protein>
<evidence type="ECO:0000256" key="8">
    <source>
        <dbReference type="SAM" id="Coils"/>
    </source>
</evidence>
<comment type="caution">
    <text evidence="10">The sequence shown here is derived from an EMBL/GenBank/DDBJ whole genome shotgun (WGS) entry which is preliminary data.</text>
</comment>
<keyword evidence="4" id="KW-1134">Transmembrane beta strand</keyword>
<feature type="region of interest" description="Disordered" evidence="9">
    <location>
        <begin position="346"/>
        <end position="370"/>
    </location>
</feature>
<comment type="similarity">
    <text evidence="2">Belongs to the outer membrane factor (OMF) (TC 1.B.17) family.</text>
</comment>
<evidence type="ECO:0000256" key="9">
    <source>
        <dbReference type="SAM" id="MobiDB-lite"/>
    </source>
</evidence>
<evidence type="ECO:0000256" key="6">
    <source>
        <dbReference type="ARBA" id="ARBA00023136"/>
    </source>
</evidence>
<dbReference type="GO" id="GO:0009279">
    <property type="term" value="C:cell outer membrane"/>
    <property type="evidence" value="ECO:0007669"/>
    <property type="project" value="UniProtKB-SubCell"/>
</dbReference>
<dbReference type="GO" id="GO:0015288">
    <property type="term" value="F:porin activity"/>
    <property type="evidence" value="ECO:0007669"/>
    <property type="project" value="TreeGrafter"/>
</dbReference>
<organism evidence="10 11">
    <name type="scientific">Enhygromyxa salina</name>
    <dbReference type="NCBI Taxonomy" id="215803"/>
    <lineage>
        <taxon>Bacteria</taxon>
        <taxon>Pseudomonadati</taxon>
        <taxon>Myxococcota</taxon>
        <taxon>Polyangia</taxon>
        <taxon>Nannocystales</taxon>
        <taxon>Nannocystaceae</taxon>
        <taxon>Enhygromyxa</taxon>
    </lineage>
</organism>
<feature type="compositionally biased region" description="Low complexity" evidence="9">
    <location>
        <begin position="358"/>
        <end position="367"/>
    </location>
</feature>
<evidence type="ECO:0000313" key="10">
    <source>
        <dbReference type="EMBL" id="KIG17451.1"/>
    </source>
</evidence>
<gene>
    <name evidence="10" type="ORF">DB30_03152</name>
</gene>
<dbReference type="SUPFAM" id="SSF56954">
    <property type="entry name" value="Outer membrane efflux proteins (OEP)"/>
    <property type="match status" value="1"/>
</dbReference>
<evidence type="ECO:0000313" key="11">
    <source>
        <dbReference type="Proteomes" id="UP000031599"/>
    </source>
</evidence>
<dbReference type="Proteomes" id="UP000031599">
    <property type="component" value="Unassembled WGS sequence"/>
</dbReference>
<reference evidence="10 11" key="1">
    <citation type="submission" date="2014-12" db="EMBL/GenBank/DDBJ databases">
        <title>Genome assembly of Enhygromyxa salina DSM 15201.</title>
        <authorList>
            <person name="Sharma G."/>
            <person name="Subramanian S."/>
        </authorList>
    </citation>
    <scope>NUCLEOTIDE SEQUENCE [LARGE SCALE GENOMIC DNA]</scope>
    <source>
        <strain evidence="10 11">DSM 15201</strain>
    </source>
</reference>
<evidence type="ECO:0000256" key="4">
    <source>
        <dbReference type="ARBA" id="ARBA00022452"/>
    </source>
</evidence>
<proteinExistence type="inferred from homology"/>
<dbReference type="GO" id="GO:1990281">
    <property type="term" value="C:efflux pump complex"/>
    <property type="evidence" value="ECO:0007669"/>
    <property type="project" value="TreeGrafter"/>
</dbReference>
<dbReference type="Gene3D" id="1.20.1600.10">
    <property type="entry name" value="Outer membrane efflux proteins (OEP)"/>
    <property type="match status" value="1"/>
</dbReference>
<dbReference type="GO" id="GO:0015562">
    <property type="term" value="F:efflux transmembrane transporter activity"/>
    <property type="evidence" value="ECO:0007669"/>
    <property type="project" value="InterPro"/>
</dbReference>
<dbReference type="EMBL" id="JMCC02000023">
    <property type="protein sequence ID" value="KIG17451.1"/>
    <property type="molecule type" value="Genomic_DNA"/>
</dbReference>
<keyword evidence="7" id="KW-0998">Cell outer membrane</keyword>
<feature type="coiled-coil region" evidence="8">
    <location>
        <begin position="200"/>
        <end position="227"/>
    </location>
</feature>
<keyword evidence="8" id="KW-0175">Coiled coil</keyword>